<name>A0A9J6RE64_9BACI</name>
<feature type="transmembrane region" description="Helical" evidence="1">
    <location>
        <begin position="28"/>
        <end position="50"/>
    </location>
</feature>
<dbReference type="RefSeq" id="WP_268780717.1">
    <property type="nucleotide sequence ID" value="NZ_JAPRAT010000025.1"/>
</dbReference>
<proteinExistence type="predicted"/>
<gene>
    <name evidence="2" type="ORF">OWO01_12090</name>
</gene>
<comment type="caution">
    <text evidence="2">The sequence shown here is derived from an EMBL/GenBank/DDBJ whole genome shotgun (WGS) entry which is preliminary data.</text>
</comment>
<keyword evidence="3" id="KW-1185">Reference proteome</keyword>
<dbReference type="AlphaFoldDB" id="A0A9J6RE64"/>
<accession>A0A9J6RE64</accession>
<dbReference type="Proteomes" id="UP001084197">
    <property type="component" value="Unassembled WGS sequence"/>
</dbReference>
<keyword evidence="1" id="KW-0812">Transmembrane</keyword>
<evidence type="ECO:0000313" key="3">
    <source>
        <dbReference type="Proteomes" id="UP001084197"/>
    </source>
</evidence>
<evidence type="ECO:0000256" key="1">
    <source>
        <dbReference type="SAM" id="Phobius"/>
    </source>
</evidence>
<evidence type="ECO:0000313" key="2">
    <source>
        <dbReference type="EMBL" id="MCZ0703952.1"/>
    </source>
</evidence>
<organism evidence="2 3">
    <name type="scientific">Natronobacillus azotifigens</name>
    <dbReference type="NCBI Taxonomy" id="472978"/>
    <lineage>
        <taxon>Bacteria</taxon>
        <taxon>Bacillati</taxon>
        <taxon>Bacillota</taxon>
        <taxon>Bacilli</taxon>
        <taxon>Bacillales</taxon>
        <taxon>Bacillaceae</taxon>
        <taxon>Natronobacillus</taxon>
    </lineage>
</organism>
<reference evidence="2" key="1">
    <citation type="submission" date="2022-11" db="EMBL/GenBank/DDBJ databases">
        <title>WGS of Natronobacillus azotifigens 24KS-1, an anaerobic diazotrophic haloalkaliphile from soda-rich habitats.</title>
        <authorList>
            <person name="Sorokin D.Y."/>
            <person name="Merkel A.Y."/>
        </authorList>
    </citation>
    <scope>NUCLEOTIDE SEQUENCE</scope>
    <source>
        <strain evidence="2">24KS-1</strain>
    </source>
</reference>
<sequence length="126" mass="14741">MNTIHVLLSWIKKDQLISLGLSDQQFDFILAFFLLIMLYIIVKPIITILIRLKWYHLSAYVITMLLFSNFISLYRLNQMRSLSESSLLIDNMSLFLSIFTLGVAISLFIIAERILSYFKLVKKQSN</sequence>
<feature type="transmembrane region" description="Helical" evidence="1">
    <location>
        <begin position="94"/>
        <end position="115"/>
    </location>
</feature>
<dbReference type="EMBL" id="JAPRAT010000025">
    <property type="protein sequence ID" value="MCZ0703952.1"/>
    <property type="molecule type" value="Genomic_DNA"/>
</dbReference>
<feature type="transmembrane region" description="Helical" evidence="1">
    <location>
        <begin position="57"/>
        <end position="74"/>
    </location>
</feature>
<protein>
    <submittedName>
        <fullName evidence="2">Uncharacterized protein</fullName>
    </submittedName>
</protein>
<keyword evidence="1" id="KW-1133">Transmembrane helix</keyword>
<keyword evidence="1" id="KW-0472">Membrane</keyword>